<proteinExistence type="predicted"/>
<evidence type="ECO:0000256" key="1">
    <source>
        <dbReference type="SAM" id="SignalP"/>
    </source>
</evidence>
<feature type="chain" id="PRO_5042555737" description="Nitrous oxide reductase accessory protein NosL" evidence="1">
    <location>
        <begin position="21"/>
        <end position="363"/>
    </location>
</feature>
<dbReference type="PANTHER" id="PTHR41247:SF1">
    <property type="entry name" value="HTH-TYPE TRANSCRIPTIONAL REPRESSOR YCNK"/>
    <property type="match status" value="1"/>
</dbReference>
<dbReference type="Pfam" id="PF05573">
    <property type="entry name" value="NosL"/>
    <property type="match status" value="2"/>
</dbReference>
<dbReference type="Gene3D" id="3.30.70.2050">
    <property type="match status" value="2"/>
</dbReference>
<dbReference type="KEGG" id="suln:FJR47_06135"/>
<gene>
    <name evidence="2" type="ORF">FJR47_06135</name>
</gene>
<feature type="signal peptide" evidence="1">
    <location>
        <begin position="1"/>
        <end position="20"/>
    </location>
</feature>
<evidence type="ECO:0008006" key="4">
    <source>
        <dbReference type="Google" id="ProtNLM"/>
    </source>
</evidence>
<name>A0AAJ4DMY4_9BACT</name>
<sequence>MKFALMFIITLFLSLSNLGAEDFTKTATVKPELVQKGAQKDWCPVCGMKLGMFYKTSHASKIQNNKDRQYCSIRCLVVDMQEYDINLDDVKVVDVKSQKLIDASSAFYVVGSDVPGTMTKVSKLAFADKKAAEDFSDEHGGKIVDFKTALKMAQDSLSSDIAMVQNKKEKKMYPMGKKIFEKKCKQDIDINAYLEINELKAAIKEQNFCGELKEPELQALSLYLWEVKRFGDVKNSNEYIKVSKDEKCPICGMFVYKYPKWAAQIFYGEKHYSFDGVKDMMKYYFDHKENISKMLVSDYYSQKAIDASKAYYVIGSDVYGPMGHELIPFKNESEAKTFSMDHKGTKILKFEEITSEEVYKLDE</sequence>
<evidence type="ECO:0000313" key="2">
    <source>
        <dbReference type="EMBL" id="QFR43506.1"/>
    </source>
</evidence>
<dbReference type="RefSeq" id="WP_152299569.1">
    <property type="nucleotide sequence ID" value="NZ_CP041166.1"/>
</dbReference>
<dbReference type="SUPFAM" id="SSF160387">
    <property type="entry name" value="NosL/MerB-like"/>
    <property type="match status" value="2"/>
</dbReference>
<dbReference type="PANTHER" id="PTHR41247">
    <property type="entry name" value="HTH-TYPE TRANSCRIPTIONAL REPRESSOR YCNK"/>
    <property type="match status" value="1"/>
</dbReference>
<dbReference type="InterPro" id="IPR008719">
    <property type="entry name" value="N2O_reductase_NosL"/>
</dbReference>
<protein>
    <recommendedName>
        <fullName evidence="4">Nitrous oxide reductase accessory protein NosL</fullName>
    </recommendedName>
</protein>
<dbReference type="Proteomes" id="UP000326061">
    <property type="component" value="Chromosome"/>
</dbReference>
<keyword evidence="3" id="KW-1185">Reference proteome</keyword>
<evidence type="ECO:0000313" key="3">
    <source>
        <dbReference type="Proteomes" id="UP000326061"/>
    </source>
</evidence>
<organism evidence="2 3">
    <name type="scientific">Sulfurimonas xiamenensis</name>
    <dbReference type="NCBI Taxonomy" id="2590021"/>
    <lineage>
        <taxon>Bacteria</taxon>
        <taxon>Pseudomonadati</taxon>
        <taxon>Campylobacterota</taxon>
        <taxon>Epsilonproteobacteria</taxon>
        <taxon>Campylobacterales</taxon>
        <taxon>Sulfurimonadaceae</taxon>
        <taxon>Sulfurimonas</taxon>
    </lineage>
</organism>
<dbReference type="EMBL" id="CP041166">
    <property type="protein sequence ID" value="QFR43506.1"/>
    <property type="molecule type" value="Genomic_DNA"/>
</dbReference>
<dbReference type="AlphaFoldDB" id="A0AAJ4DMY4"/>
<reference evidence="3" key="1">
    <citation type="submission" date="2019-06" db="EMBL/GenBank/DDBJ databases">
        <title>Sulfurimonas gotlandica sp. nov., a chemoautotrophic and psychrotolerant epsilonproteobacterium isolated from a pelagic redoxcline, and an emended description of the genus Sulfurimonas.</title>
        <authorList>
            <person name="Wang S."/>
            <person name="Jiang L."/>
            <person name="Shao Z."/>
        </authorList>
    </citation>
    <scope>NUCLEOTIDE SEQUENCE [LARGE SCALE GENOMIC DNA]</scope>
    <source>
        <strain evidence="3">1-1N</strain>
    </source>
</reference>
<accession>A0AAJ4DMY4</accession>
<keyword evidence="1" id="KW-0732">Signal</keyword>